<evidence type="ECO:0000313" key="2">
    <source>
        <dbReference type="Proteomes" id="UP000821845"/>
    </source>
</evidence>
<accession>A0ACB7S522</accession>
<reference evidence="1" key="1">
    <citation type="submission" date="2020-05" db="EMBL/GenBank/DDBJ databases">
        <title>Large-scale comparative analyses of tick genomes elucidate their genetic diversity and vector capacities.</title>
        <authorList>
            <person name="Jia N."/>
            <person name="Wang J."/>
            <person name="Shi W."/>
            <person name="Du L."/>
            <person name="Sun Y."/>
            <person name="Zhan W."/>
            <person name="Jiang J."/>
            <person name="Wang Q."/>
            <person name="Zhang B."/>
            <person name="Ji P."/>
            <person name="Sakyi L.B."/>
            <person name="Cui X."/>
            <person name="Yuan T."/>
            <person name="Jiang B."/>
            <person name="Yang W."/>
            <person name="Lam T.T.-Y."/>
            <person name="Chang Q."/>
            <person name="Ding S."/>
            <person name="Wang X."/>
            <person name="Zhu J."/>
            <person name="Ruan X."/>
            <person name="Zhao L."/>
            <person name="Wei J."/>
            <person name="Que T."/>
            <person name="Du C."/>
            <person name="Cheng J."/>
            <person name="Dai P."/>
            <person name="Han X."/>
            <person name="Huang E."/>
            <person name="Gao Y."/>
            <person name="Liu J."/>
            <person name="Shao H."/>
            <person name="Ye R."/>
            <person name="Li L."/>
            <person name="Wei W."/>
            <person name="Wang X."/>
            <person name="Wang C."/>
            <person name="Yang T."/>
            <person name="Huo Q."/>
            <person name="Li W."/>
            <person name="Guo W."/>
            <person name="Chen H."/>
            <person name="Zhou L."/>
            <person name="Ni X."/>
            <person name="Tian J."/>
            <person name="Zhou Y."/>
            <person name="Sheng Y."/>
            <person name="Liu T."/>
            <person name="Pan Y."/>
            <person name="Xia L."/>
            <person name="Li J."/>
            <person name="Zhao F."/>
            <person name="Cao W."/>
        </authorList>
    </citation>
    <scope>NUCLEOTIDE SEQUENCE</scope>
    <source>
        <strain evidence="1">Hyas-2018</strain>
    </source>
</reference>
<evidence type="ECO:0000313" key="1">
    <source>
        <dbReference type="EMBL" id="KAH6928758.1"/>
    </source>
</evidence>
<organism evidence="1 2">
    <name type="scientific">Hyalomma asiaticum</name>
    <name type="common">Tick</name>
    <dbReference type="NCBI Taxonomy" id="266040"/>
    <lineage>
        <taxon>Eukaryota</taxon>
        <taxon>Metazoa</taxon>
        <taxon>Ecdysozoa</taxon>
        <taxon>Arthropoda</taxon>
        <taxon>Chelicerata</taxon>
        <taxon>Arachnida</taxon>
        <taxon>Acari</taxon>
        <taxon>Parasitiformes</taxon>
        <taxon>Ixodida</taxon>
        <taxon>Ixodoidea</taxon>
        <taxon>Ixodidae</taxon>
        <taxon>Hyalomminae</taxon>
        <taxon>Hyalomma</taxon>
    </lineage>
</organism>
<protein>
    <submittedName>
        <fullName evidence="1">Uncharacterized protein</fullName>
    </submittedName>
</protein>
<keyword evidence="2" id="KW-1185">Reference proteome</keyword>
<dbReference type="Proteomes" id="UP000821845">
    <property type="component" value="Chromosome 6"/>
</dbReference>
<comment type="caution">
    <text evidence="1">The sequence shown here is derived from an EMBL/GenBank/DDBJ whole genome shotgun (WGS) entry which is preliminary data.</text>
</comment>
<gene>
    <name evidence="1" type="ORF">HPB50_019241</name>
</gene>
<name>A0ACB7S522_HYAAI</name>
<sequence length="320" mass="36259">MAVVLWNIRYVCSRIHFDPDASRNVSELITSKGYPVEERTVTTEDGYLLRVQRIPHGRSDGAQKRKYRVLNGESTPVLVLHGTAMSSADFVLNFPHQSLGFLLADAGYDVWLGNFRGNIYTSHTRYSSVNPFFWNFSVVIIVNANPGLGPAQTFLRLTGSGGLMVNTALTKLQAALVCGSDFTVDLCIAALAVMNGINWKQLNILIRCNCFRKYDYGMLLNILNYRTWRPPRYELSRVQVPVAMYHSAGDWYADPWDVARLQRELPTVVRVYTVADRRFTHYDFVVGTGDEAALMYGEMIRFMEQYRNDSIQVNAATPTL</sequence>
<proteinExistence type="predicted"/>
<dbReference type="EMBL" id="CM023486">
    <property type="protein sequence ID" value="KAH6928758.1"/>
    <property type="molecule type" value="Genomic_DNA"/>
</dbReference>